<dbReference type="PANTHER" id="PTHR43072:SF23">
    <property type="entry name" value="UPF0039 PROTEIN C11D3.02C"/>
    <property type="match status" value="1"/>
</dbReference>
<evidence type="ECO:0000256" key="2">
    <source>
        <dbReference type="ARBA" id="ARBA00023315"/>
    </source>
</evidence>
<dbReference type="PANTHER" id="PTHR43072">
    <property type="entry name" value="N-ACETYLTRANSFERASE"/>
    <property type="match status" value="1"/>
</dbReference>
<protein>
    <submittedName>
        <fullName evidence="4">Phosphinothricin acetyltransferase</fullName>
    </submittedName>
</protein>
<organism evidence="4 5">
    <name type="scientific">Megasphaera paucivorans</name>
    <dbReference type="NCBI Taxonomy" id="349095"/>
    <lineage>
        <taxon>Bacteria</taxon>
        <taxon>Bacillati</taxon>
        <taxon>Bacillota</taxon>
        <taxon>Negativicutes</taxon>
        <taxon>Veillonellales</taxon>
        <taxon>Veillonellaceae</taxon>
        <taxon>Megasphaera</taxon>
    </lineage>
</organism>
<proteinExistence type="predicted"/>
<dbReference type="CDD" id="cd04301">
    <property type="entry name" value="NAT_SF"/>
    <property type="match status" value="1"/>
</dbReference>
<reference evidence="4 5" key="1">
    <citation type="submission" date="2016-10" db="EMBL/GenBank/DDBJ databases">
        <authorList>
            <person name="de Groot N.N."/>
        </authorList>
    </citation>
    <scope>NUCLEOTIDE SEQUENCE [LARGE SCALE GENOMIC DNA]</scope>
    <source>
        <strain evidence="4 5">DSM 16981</strain>
    </source>
</reference>
<dbReference type="RefSeq" id="WP_218118808.1">
    <property type="nucleotide sequence ID" value="NZ_FNHQ01000037.1"/>
</dbReference>
<evidence type="ECO:0000313" key="4">
    <source>
        <dbReference type="EMBL" id="SDN31323.1"/>
    </source>
</evidence>
<evidence type="ECO:0000313" key="5">
    <source>
        <dbReference type="Proteomes" id="UP000199309"/>
    </source>
</evidence>
<keyword evidence="1 4" id="KW-0808">Transferase</keyword>
<dbReference type="PROSITE" id="PS51186">
    <property type="entry name" value="GNAT"/>
    <property type="match status" value="1"/>
</dbReference>
<dbReference type="AlphaFoldDB" id="A0A1H0AE94"/>
<gene>
    <name evidence="4" type="ORF">SAMN05660299_02503</name>
</gene>
<feature type="domain" description="N-acetyltransferase" evidence="3">
    <location>
        <begin position="12"/>
        <end position="169"/>
    </location>
</feature>
<sequence length="173" mass="19839">MHTYVTKRKLIYSVEPMRVTDWEKVQWIYADGLKTGISTFQTEVPTWQDWNQGHLPLCRLTARCDQDILGWVALSPTSSRPCYQGVVEVSLYVGAAYRGQGVGEALLTHEIIQSEKNGIWMLYCSIIRENKGSITLTEKCGFRKIGIREKIAKLNTVWHDTVLMERRSKIVGF</sequence>
<dbReference type="GO" id="GO:0016747">
    <property type="term" value="F:acyltransferase activity, transferring groups other than amino-acyl groups"/>
    <property type="evidence" value="ECO:0007669"/>
    <property type="project" value="InterPro"/>
</dbReference>
<keyword evidence="5" id="KW-1185">Reference proteome</keyword>
<dbReference type="SUPFAM" id="SSF55729">
    <property type="entry name" value="Acyl-CoA N-acyltransferases (Nat)"/>
    <property type="match status" value="1"/>
</dbReference>
<dbReference type="Proteomes" id="UP000199309">
    <property type="component" value="Unassembled WGS sequence"/>
</dbReference>
<dbReference type="Pfam" id="PF00583">
    <property type="entry name" value="Acetyltransf_1"/>
    <property type="match status" value="1"/>
</dbReference>
<dbReference type="InterPro" id="IPR016181">
    <property type="entry name" value="Acyl_CoA_acyltransferase"/>
</dbReference>
<evidence type="ECO:0000259" key="3">
    <source>
        <dbReference type="PROSITE" id="PS51186"/>
    </source>
</evidence>
<evidence type="ECO:0000256" key="1">
    <source>
        <dbReference type="ARBA" id="ARBA00022679"/>
    </source>
</evidence>
<dbReference type="Gene3D" id="3.40.630.30">
    <property type="match status" value="1"/>
</dbReference>
<dbReference type="EMBL" id="FNHQ01000037">
    <property type="protein sequence ID" value="SDN31323.1"/>
    <property type="molecule type" value="Genomic_DNA"/>
</dbReference>
<dbReference type="InterPro" id="IPR000182">
    <property type="entry name" value="GNAT_dom"/>
</dbReference>
<name>A0A1H0AE94_9FIRM</name>
<dbReference type="STRING" id="349095.SAMN05660299_02503"/>
<accession>A0A1H0AE94</accession>
<keyword evidence="2" id="KW-0012">Acyltransferase</keyword>